<keyword evidence="8" id="KW-1185">Reference proteome</keyword>
<dbReference type="InterPro" id="IPR013525">
    <property type="entry name" value="ABC2_TM"/>
</dbReference>
<comment type="caution">
    <text evidence="5">Lacks conserved residue(s) required for the propagation of feature annotation.</text>
</comment>
<feature type="transmembrane region" description="Helical" evidence="5">
    <location>
        <begin position="46"/>
        <end position="68"/>
    </location>
</feature>
<keyword evidence="3 5" id="KW-1133">Transmembrane helix</keyword>
<dbReference type="Proteomes" id="UP000237889">
    <property type="component" value="Chromosome"/>
</dbReference>
<evidence type="ECO:0000256" key="2">
    <source>
        <dbReference type="ARBA" id="ARBA00022692"/>
    </source>
</evidence>
<feature type="domain" description="ABC transmembrane type-2" evidence="6">
    <location>
        <begin position="24"/>
        <end position="250"/>
    </location>
</feature>
<comment type="similarity">
    <text evidence="5">Belongs to the ABC-2 integral membrane protein family.</text>
</comment>
<feature type="transmembrane region" description="Helical" evidence="5">
    <location>
        <begin position="104"/>
        <end position="133"/>
    </location>
</feature>
<feature type="transmembrane region" description="Helical" evidence="5">
    <location>
        <begin position="139"/>
        <end position="165"/>
    </location>
</feature>
<dbReference type="PANTHER" id="PTHR43027:SF1">
    <property type="entry name" value="DOXORUBICIN RESISTANCE ABC TRANSPORTER PERMEASE PROTEIN DRRC-RELATED"/>
    <property type="match status" value="1"/>
</dbReference>
<evidence type="ECO:0000256" key="3">
    <source>
        <dbReference type="ARBA" id="ARBA00022989"/>
    </source>
</evidence>
<name>A0A2S0NFU9_9HYPH</name>
<evidence type="ECO:0000313" key="7">
    <source>
        <dbReference type="EMBL" id="AVO47018.1"/>
    </source>
</evidence>
<dbReference type="EMBL" id="CP027668">
    <property type="protein sequence ID" value="AVO47018.1"/>
    <property type="molecule type" value="Genomic_DNA"/>
</dbReference>
<dbReference type="RefSeq" id="WP_106750388.1">
    <property type="nucleotide sequence ID" value="NZ_CP027668.1"/>
</dbReference>
<dbReference type="Pfam" id="PF01061">
    <property type="entry name" value="ABC2_membrane"/>
    <property type="match status" value="1"/>
</dbReference>
<keyword evidence="5" id="KW-1003">Cell membrane</keyword>
<dbReference type="GO" id="GO:0005886">
    <property type="term" value="C:plasma membrane"/>
    <property type="evidence" value="ECO:0007669"/>
    <property type="project" value="UniProtKB-SubCell"/>
</dbReference>
<evidence type="ECO:0000313" key="8">
    <source>
        <dbReference type="Proteomes" id="UP000237889"/>
    </source>
</evidence>
<evidence type="ECO:0000256" key="5">
    <source>
        <dbReference type="RuleBase" id="RU361157"/>
    </source>
</evidence>
<dbReference type="PROSITE" id="PS51012">
    <property type="entry name" value="ABC_TM2"/>
    <property type="match status" value="1"/>
</dbReference>
<dbReference type="KEGG" id="phr:C6569_19250"/>
<evidence type="ECO:0000256" key="4">
    <source>
        <dbReference type="ARBA" id="ARBA00023136"/>
    </source>
</evidence>
<evidence type="ECO:0000259" key="6">
    <source>
        <dbReference type="PROSITE" id="PS51012"/>
    </source>
</evidence>
<keyword evidence="2 5" id="KW-0812">Transmembrane</keyword>
<organism evidence="7 8">
    <name type="scientific">Phreatobacter cathodiphilus</name>
    <dbReference type="NCBI Taxonomy" id="1868589"/>
    <lineage>
        <taxon>Bacteria</taxon>
        <taxon>Pseudomonadati</taxon>
        <taxon>Pseudomonadota</taxon>
        <taxon>Alphaproteobacteria</taxon>
        <taxon>Hyphomicrobiales</taxon>
        <taxon>Phreatobacteraceae</taxon>
        <taxon>Phreatobacter</taxon>
    </lineage>
</organism>
<accession>A0A2S0NFU9</accession>
<comment type="subcellular location">
    <subcellularLocation>
        <location evidence="5">Cell inner membrane</location>
        <topology evidence="5">Multi-pass membrane protein</topology>
    </subcellularLocation>
    <subcellularLocation>
        <location evidence="1">Membrane</location>
        <topology evidence="1">Multi-pass membrane protein</topology>
    </subcellularLocation>
</comment>
<reference evidence="7 8" key="1">
    <citation type="submission" date="2018-03" db="EMBL/GenBank/DDBJ databases">
        <title>Genome sequencing of Phreatobacter sp.</title>
        <authorList>
            <person name="Kim S.-J."/>
            <person name="Heo J."/>
            <person name="Kwon S.-W."/>
        </authorList>
    </citation>
    <scope>NUCLEOTIDE SEQUENCE [LARGE SCALE GENOMIC DNA]</scope>
    <source>
        <strain evidence="7 8">S-12</strain>
    </source>
</reference>
<keyword evidence="5" id="KW-0813">Transport</keyword>
<dbReference type="OrthoDB" id="9786643at2"/>
<dbReference type="GO" id="GO:0140359">
    <property type="term" value="F:ABC-type transporter activity"/>
    <property type="evidence" value="ECO:0007669"/>
    <property type="project" value="InterPro"/>
</dbReference>
<keyword evidence="4 5" id="KW-0472">Membrane</keyword>
<gene>
    <name evidence="7" type="ORF">C6569_19250</name>
</gene>
<dbReference type="InterPro" id="IPR047817">
    <property type="entry name" value="ABC2_TM_bact-type"/>
</dbReference>
<sequence>MSFSVRRVGALCLRYLYLLASSWPRLLELVYWPVLNLLTWGFLQTYATSASGTTLFVGGALVSGLLLWEVLFRGQIGFSVSFLEEVWSRNLGNLLMSPLRPAEFVVALMVMSLARLAVGMIPATILAIAFFGFDLARLGIGFAAFFALLVVTGWAVGLVVCGLILRHGLGAESLAWTIMFVFWPLCCVYYPLSVLPAWLKPVALALPPTHVFEGMRAVLSQGVLRLDHLAAATALNVVWIVAAAFAFAALLDKAREAGSLLSSGE</sequence>
<evidence type="ECO:0000256" key="1">
    <source>
        <dbReference type="ARBA" id="ARBA00004141"/>
    </source>
</evidence>
<protein>
    <recommendedName>
        <fullName evidence="5">Transport permease protein</fullName>
    </recommendedName>
</protein>
<proteinExistence type="inferred from homology"/>
<feature type="transmembrane region" description="Helical" evidence="5">
    <location>
        <begin position="174"/>
        <end position="192"/>
    </location>
</feature>
<dbReference type="AlphaFoldDB" id="A0A2S0NFU9"/>
<dbReference type="PANTHER" id="PTHR43027">
    <property type="entry name" value="DOXORUBICIN RESISTANCE ABC TRANSPORTER PERMEASE PROTEIN DRRC-RELATED"/>
    <property type="match status" value="1"/>
</dbReference>
<dbReference type="InterPro" id="IPR052902">
    <property type="entry name" value="ABC-2_transporter"/>
</dbReference>
<feature type="transmembrane region" description="Helical" evidence="5">
    <location>
        <begin position="229"/>
        <end position="251"/>
    </location>
</feature>